<evidence type="ECO:0000256" key="2">
    <source>
        <dbReference type="SAM" id="Phobius"/>
    </source>
</evidence>
<name>A0A1I7ZBC8_9BILA</name>
<keyword evidence="2" id="KW-0472">Membrane</keyword>
<sequence>MVSDFETDGAVSNPTGDNGVQSPRIRFNKTDSTYYSRCTCIETLLKTLLLDSSHWKMAAILFFLLLLGPLHFVGMTLLPVIKDFRLLPGDLFPMTAKSPIVTPTSWPELSVVATKPKPAILLTLTKNVDWKRTFRRHSPLRSLTRTLGSSNKAFAFEVFDKDSRVKQCTLIWDFIRFEQNTKDKSFYFIADRREFSEDICADTTDSVVDLLQSSHIHECAESDDVCHELQKAGKQCDEIGVDKKNCIAQTPKHTTMTTKSTTTLKSTRAQKCSSDQCEFGNNCVSKSEGGNQKFCCPTGSASLTIGGYVRTQLLKNGTCCPEGSVMSYGNDGEQSCCPLKSKRWKNTINLEVCCPPGTSLTATSKNIPLCCMEEPHARQSFACCPQGFHYGTKIDMCFINHGYRREVTVQYPKVRTSINSLPQLGAKFSI</sequence>
<feature type="region of interest" description="Disordered" evidence="1">
    <location>
        <begin position="1"/>
        <end position="24"/>
    </location>
</feature>
<keyword evidence="3" id="KW-1185">Reference proteome</keyword>
<feature type="transmembrane region" description="Helical" evidence="2">
    <location>
        <begin position="57"/>
        <end position="78"/>
    </location>
</feature>
<reference evidence="4" key="1">
    <citation type="submission" date="2016-11" db="UniProtKB">
        <authorList>
            <consortium name="WormBaseParasite"/>
        </authorList>
    </citation>
    <scope>IDENTIFICATION</scope>
</reference>
<keyword evidence="2" id="KW-1133">Transmembrane helix</keyword>
<proteinExistence type="predicted"/>
<dbReference type="WBParaSite" id="L893_g24696.t1">
    <property type="protein sequence ID" value="L893_g24696.t1"/>
    <property type="gene ID" value="L893_g24696"/>
</dbReference>
<feature type="compositionally biased region" description="Polar residues" evidence="1">
    <location>
        <begin position="10"/>
        <end position="21"/>
    </location>
</feature>
<dbReference type="AlphaFoldDB" id="A0A1I7ZBC8"/>
<keyword evidence="2" id="KW-0812">Transmembrane</keyword>
<evidence type="ECO:0000313" key="3">
    <source>
        <dbReference type="Proteomes" id="UP000095287"/>
    </source>
</evidence>
<accession>A0A1I7ZBC8</accession>
<organism evidence="3 4">
    <name type="scientific">Steinernema glaseri</name>
    <dbReference type="NCBI Taxonomy" id="37863"/>
    <lineage>
        <taxon>Eukaryota</taxon>
        <taxon>Metazoa</taxon>
        <taxon>Ecdysozoa</taxon>
        <taxon>Nematoda</taxon>
        <taxon>Chromadorea</taxon>
        <taxon>Rhabditida</taxon>
        <taxon>Tylenchina</taxon>
        <taxon>Panagrolaimomorpha</taxon>
        <taxon>Strongyloidoidea</taxon>
        <taxon>Steinernematidae</taxon>
        <taxon>Steinernema</taxon>
    </lineage>
</organism>
<evidence type="ECO:0000313" key="4">
    <source>
        <dbReference type="WBParaSite" id="L893_g24696.t1"/>
    </source>
</evidence>
<dbReference type="Proteomes" id="UP000095287">
    <property type="component" value="Unplaced"/>
</dbReference>
<protein>
    <submittedName>
        <fullName evidence="4">EB domain-containing protein</fullName>
    </submittedName>
</protein>
<evidence type="ECO:0000256" key="1">
    <source>
        <dbReference type="SAM" id="MobiDB-lite"/>
    </source>
</evidence>